<proteinExistence type="predicted"/>
<dbReference type="PROSITE" id="PS50294">
    <property type="entry name" value="WD_REPEATS_REGION"/>
    <property type="match status" value="11"/>
</dbReference>
<feature type="repeat" description="WD" evidence="3">
    <location>
        <begin position="955"/>
        <end position="996"/>
    </location>
</feature>
<dbReference type="SUPFAM" id="SSF50978">
    <property type="entry name" value="WD40 repeat-like"/>
    <property type="match status" value="2"/>
</dbReference>
<feature type="repeat" description="WD" evidence="3">
    <location>
        <begin position="745"/>
        <end position="786"/>
    </location>
</feature>
<reference evidence="7" key="1">
    <citation type="submission" date="2018-12" db="EMBL/GenBank/DDBJ databases">
        <title>Tengunoibacter tsumagoiensis gen. nov., sp. nov., Dictyobacter kobayashii sp. nov., D. alpinus sp. nov., and D. joshuensis sp. nov. and description of Dictyobacteraceae fam. nov. within the order Ktedonobacterales isolated from Tengu-no-mugimeshi.</title>
        <authorList>
            <person name="Wang C.M."/>
            <person name="Zheng Y."/>
            <person name="Sakai Y."/>
            <person name="Toyoda A."/>
            <person name="Minakuchi Y."/>
            <person name="Abe K."/>
            <person name="Yokota A."/>
            <person name="Yabe S."/>
        </authorList>
    </citation>
    <scope>NUCLEOTIDE SEQUENCE [LARGE SCALE GENOMIC DNA]</scope>
    <source>
        <strain evidence="7">Uno16</strain>
    </source>
</reference>
<keyword evidence="1 3" id="KW-0853">WD repeat</keyword>
<dbReference type="SMART" id="SM00320">
    <property type="entry name" value="WD40"/>
    <property type="match status" value="14"/>
</dbReference>
<dbReference type="SUPFAM" id="SSF141571">
    <property type="entry name" value="Pentapeptide repeat-like"/>
    <property type="match status" value="1"/>
</dbReference>
<dbReference type="Gene3D" id="2.160.20.80">
    <property type="entry name" value="E3 ubiquitin-protein ligase SopA"/>
    <property type="match status" value="1"/>
</dbReference>
<dbReference type="InterPro" id="IPR001680">
    <property type="entry name" value="WD40_rpt"/>
</dbReference>
<dbReference type="PROSITE" id="PS00678">
    <property type="entry name" value="WD_REPEATS_1"/>
    <property type="match status" value="9"/>
</dbReference>
<dbReference type="PRINTS" id="PR00320">
    <property type="entry name" value="GPROTEINBRPT"/>
</dbReference>
<dbReference type="InterPro" id="IPR027417">
    <property type="entry name" value="P-loop_NTPase"/>
</dbReference>
<dbReference type="Pfam" id="PF00805">
    <property type="entry name" value="Pentapeptide"/>
    <property type="match status" value="1"/>
</dbReference>
<accession>A0A402BJ73</accession>
<dbReference type="Gene3D" id="3.40.50.300">
    <property type="entry name" value="P-loop containing nucleotide triphosphate hydrolases"/>
    <property type="match status" value="1"/>
</dbReference>
<dbReference type="InterPro" id="IPR020472">
    <property type="entry name" value="WD40_PAC1"/>
</dbReference>
<dbReference type="InterPro" id="IPR036322">
    <property type="entry name" value="WD40_repeat_dom_sf"/>
</dbReference>
<dbReference type="PROSITE" id="PS50082">
    <property type="entry name" value="WD_REPEATS_2"/>
    <property type="match status" value="13"/>
</dbReference>
<feature type="transmembrane region" description="Helical" evidence="4">
    <location>
        <begin position="5"/>
        <end position="24"/>
    </location>
</feature>
<name>A0A402BJ73_9CHLR</name>
<feature type="repeat" description="WD" evidence="3">
    <location>
        <begin position="913"/>
        <end position="954"/>
    </location>
</feature>
<comment type="caution">
    <text evidence="6">The sequence shown here is derived from an EMBL/GenBank/DDBJ whole genome shotgun (WGS) entry which is preliminary data.</text>
</comment>
<evidence type="ECO:0000256" key="4">
    <source>
        <dbReference type="SAM" id="Phobius"/>
    </source>
</evidence>
<evidence type="ECO:0000256" key="3">
    <source>
        <dbReference type="PROSITE-ProRule" id="PRU00221"/>
    </source>
</evidence>
<feature type="repeat" description="WD" evidence="3">
    <location>
        <begin position="661"/>
        <end position="702"/>
    </location>
</feature>
<evidence type="ECO:0000256" key="2">
    <source>
        <dbReference type="ARBA" id="ARBA00022737"/>
    </source>
</evidence>
<dbReference type="PANTHER" id="PTHR19879:SF9">
    <property type="entry name" value="TRANSCRIPTION INITIATION FACTOR TFIID SUBUNIT 5"/>
    <property type="match status" value="1"/>
</dbReference>
<dbReference type="RefSeq" id="WP_161982642.1">
    <property type="nucleotide sequence ID" value="NZ_BIFT01000002.1"/>
</dbReference>
<feature type="repeat" description="WD" evidence="3">
    <location>
        <begin position="787"/>
        <end position="828"/>
    </location>
</feature>
<feature type="repeat" description="WD" evidence="3">
    <location>
        <begin position="619"/>
        <end position="660"/>
    </location>
</feature>
<feature type="repeat" description="WD" evidence="3">
    <location>
        <begin position="871"/>
        <end position="912"/>
    </location>
</feature>
<gene>
    <name evidence="6" type="ORF">KDA_68840</name>
</gene>
<dbReference type="Gene3D" id="2.130.10.10">
    <property type="entry name" value="YVTN repeat-like/Quinoprotein amine dehydrogenase"/>
    <property type="match status" value="4"/>
</dbReference>
<dbReference type="AlphaFoldDB" id="A0A402BJ73"/>
<dbReference type="InterPro" id="IPR019775">
    <property type="entry name" value="WD40_repeat_CS"/>
</dbReference>
<evidence type="ECO:0000313" key="6">
    <source>
        <dbReference type="EMBL" id="GCE31400.1"/>
    </source>
</evidence>
<dbReference type="InterPro" id="IPR001646">
    <property type="entry name" value="5peptide_repeat"/>
</dbReference>
<keyword evidence="4" id="KW-0812">Transmembrane</keyword>
<protein>
    <recommendedName>
        <fullName evidence="5">NACHT domain-containing protein</fullName>
    </recommendedName>
</protein>
<dbReference type="Pfam" id="PF05729">
    <property type="entry name" value="NACHT"/>
    <property type="match status" value="1"/>
</dbReference>
<keyword evidence="7" id="KW-1185">Reference proteome</keyword>
<dbReference type="EMBL" id="BIFT01000002">
    <property type="protein sequence ID" value="GCE31400.1"/>
    <property type="molecule type" value="Genomic_DNA"/>
</dbReference>
<keyword evidence="2" id="KW-0677">Repeat</keyword>
<dbReference type="PRINTS" id="PR00364">
    <property type="entry name" value="DISEASERSIST"/>
</dbReference>
<dbReference type="PANTHER" id="PTHR19879">
    <property type="entry name" value="TRANSCRIPTION INITIATION FACTOR TFIID"/>
    <property type="match status" value="1"/>
</dbReference>
<dbReference type="InterPro" id="IPR015943">
    <property type="entry name" value="WD40/YVTN_repeat-like_dom_sf"/>
</dbReference>
<keyword evidence="4" id="KW-1133">Transmembrane helix</keyword>
<feature type="repeat" description="WD" evidence="3">
    <location>
        <begin position="1083"/>
        <end position="1124"/>
    </location>
</feature>
<keyword evidence="4" id="KW-0472">Membrane</keyword>
<dbReference type="CDD" id="cd00200">
    <property type="entry name" value="WD40"/>
    <property type="match status" value="2"/>
</dbReference>
<feature type="repeat" description="WD" evidence="3">
    <location>
        <begin position="1125"/>
        <end position="1166"/>
    </location>
</feature>
<evidence type="ECO:0000256" key="1">
    <source>
        <dbReference type="ARBA" id="ARBA00022574"/>
    </source>
</evidence>
<dbReference type="Pfam" id="PF00400">
    <property type="entry name" value="WD40"/>
    <property type="match status" value="13"/>
</dbReference>
<evidence type="ECO:0000259" key="5">
    <source>
        <dbReference type="Pfam" id="PF05729"/>
    </source>
</evidence>
<feature type="repeat" description="WD" evidence="3">
    <location>
        <begin position="1041"/>
        <end position="1082"/>
    </location>
</feature>
<feature type="repeat" description="WD" evidence="3">
    <location>
        <begin position="703"/>
        <end position="744"/>
    </location>
</feature>
<organism evidence="6 7">
    <name type="scientific">Dictyobacter alpinus</name>
    <dbReference type="NCBI Taxonomy" id="2014873"/>
    <lineage>
        <taxon>Bacteria</taxon>
        <taxon>Bacillati</taxon>
        <taxon>Chloroflexota</taxon>
        <taxon>Ktedonobacteria</taxon>
        <taxon>Ktedonobacterales</taxon>
        <taxon>Dictyobacteraceae</taxon>
        <taxon>Dictyobacter</taxon>
    </lineage>
</organism>
<feature type="domain" description="NACHT" evidence="5">
    <location>
        <begin position="152"/>
        <end position="315"/>
    </location>
</feature>
<feature type="repeat" description="WD" evidence="3">
    <location>
        <begin position="829"/>
        <end position="870"/>
    </location>
</feature>
<dbReference type="Proteomes" id="UP000287171">
    <property type="component" value="Unassembled WGS sequence"/>
</dbReference>
<dbReference type="InterPro" id="IPR007111">
    <property type="entry name" value="NACHT_NTPase"/>
</dbReference>
<evidence type="ECO:0000313" key="7">
    <source>
        <dbReference type="Proteomes" id="UP000287171"/>
    </source>
</evidence>
<feature type="transmembrane region" description="Helical" evidence="4">
    <location>
        <begin position="36"/>
        <end position="57"/>
    </location>
</feature>
<feature type="repeat" description="WD" evidence="3">
    <location>
        <begin position="1014"/>
        <end position="1040"/>
    </location>
</feature>
<dbReference type="SUPFAM" id="SSF52540">
    <property type="entry name" value="P-loop containing nucleoside triphosphate hydrolases"/>
    <property type="match status" value="1"/>
</dbReference>
<sequence>MVWIIGSLCALAVIAITLIAFLVIRQQGLNTGASTLTVISLVVGMVVSIMTLLINYFQLSSANNQPASNNETSMQIETTGVNSQSPTASFQVSITPTTPLTLSSKTTLPLPEVDQENGSYIDWGEAPTAEYFYGRTHEIVMLKNWILQDNCRLIILQGQGGVGKTSLATILAHQISAQFEVVFWRSLQNPPHFRDVLTQFMQLLPQLAYKPLPPQLDAQILMFLAYLRQYRCLVVFDNFESIIQSGDSSGAYKEGYQEFGRLLEVVGTAQHQSCLLLTSREKPRETVRLEGRSSPVRALELHGIEESAAQNMLRDVDLHGDPATWQRFIALYSGNPLALKMVAEPIRELFSGDIKAFLDQEEIITGDIHELLDQQFLRLSAFEQEILYWLAIEREPVSLETLRSDSIRIQSKGELLTALRALRRRSLVESPQSAVFSLQPVIMEYVSNQLLQQIQQEFRQQEPVLLISHALLKAGTRDYIRRNQVTQLLAPLATYAHTSLGLKESEQRCKNLLQHWRSNTAQASSYGPGNILNLLIQLGVSLQGYDFSGLTIRQAYLQNVHLTNANFSNAEMLDCIFTEAFDNILCLASRPGQAEFAAGTANGHIEIWSLPAGVPQATLKGHSDWIRAIAFSPDARYLASSSDDQSIRLWDLQTNTCLKVFGGTSGKIYSVIFSPDGTQLISGGDDKQIQFWDIASGANSQTFSGHQGIIRSLALSPDGQTLISGSEDGSIRLWSLAGGKQFMVLHGHTGRVYTVAISPDGRTIASGSDDQTLRLWDMNTGKCNHVLTEHTGLVQAVAFQPDGRLLASASEDQTVRLWDMTTMRCTSVLQGHSKRIRAVIFNQDGSQVISGGEDQAIRIWDTNSRQCLKILKGHSNWIYATAFSPDGSLLASNGEELNIQLRATSSGQIIRTLQDHTSWIYAITFSPDGSLLASGSDDHSIKLWDSQTGSNLQTLNGHQGRVRTVAFSPDGSLLASGGDDQQIQIWDRQTGKIHRTLTGLDKAMRRIRSVIFIDNNTLASGSDDGHIRLWNIAHQTCQQTFQQPAGRVWLIAFDPIHQRLASGGDDRLVYLWDLASGKQLATMPGHTDRIYTLAFNPDGTQLASGSEDNTIRLWELASQSCLHILQGHTQRIRSLAFHPQQPLLASGSHDGTLKIWDSQNGTCLHSWRSDRPYERMKISAIRGLTPAQKSMLLTLGAIE</sequence>